<gene>
    <name evidence="2" type="ORF">TTHERM_000372547</name>
</gene>
<keyword evidence="1 2" id="KW-0812">Transmembrane</keyword>
<feature type="transmembrane region" description="Helical" evidence="1">
    <location>
        <begin position="2007"/>
        <end position="2024"/>
    </location>
</feature>
<proteinExistence type="predicted"/>
<organism evidence="2 3">
    <name type="scientific">Tetrahymena thermophila (strain SB210)</name>
    <dbReference type="NCBI Taxonomy" id="312017"/>
    <lineage>
        <taxon>Eukaryota</taxon>
        <taxon>Sar</taxon>
        <taxon>Alveolata</taxon>
        <taxon>Ciliophora</taxon>
        <taxon>Intramacronucleata</taxon>
        <taxon>Oligohymenophorea</taxon>
        <taxon>Hymenostomatida</taxon>
        <taxon>Tetrahymenina</taxon>
        <taxon>Tetrahymenidae</taxon>
        <taxon>Tetrahymena</taxon>
    </lineage>
</organism>
<dbReference type="EMBL" id="GG662821">
    <property type="protein sequence ID" value="EWS76009.1"/>
    <property type="molecule type" value="Genomic_DNA"/>
</dbReference>
<evidence type="ECO:0000313" key="2">
    <source>
        <dbReference type="EMBL" id="EWS76009.1"/>
    </source>
</evidence>
<dbReference type="PANTHER" id="PTHR11319">
    <property type="entry name" value="G PROTEIN-COUPLED RECEPTOR-RELATED"/>
    <property type="match status" value="1"/>
</dbReference>
<feature type="transmembrane region" description="Helical" evidence="1">
    <location>
        <begin position="1844"/>
        <end position="1868"/>
    </location>
</feature>
<evidence type="ECO:0000313" key="3">
    <source>
        <dbReference type="Proteomes" id="UP000009168"/>
    </source>
</evidence>
<feature type="transmembrane region" description="Helical" evidence="1">
    <location>
        <begin position="2062"/>
        <end position="2084"/>
    </location>
</feature>
<dbReference type="GeneID" id="24438643"/>
<protein>
    <submittedName>
        <fullName evidence="2">Transmembrane protein, putative</fullName>
    </submittedName>
</protein>
<keyword evidence="3" id="KW-1185">Reference proteome</keyword>
<feature type="transmembrane region" description="Helical" evidence="1">
    <location>
        <begin position="1930"/>
        <end position="1949"/>
    </location>
</feature>
<feature type="transmembrane region" description="Helical" evidence="1">
    <location>
        <begin position="1728"/>
        <end position="1746"/>
    </location>
</feature>
<keyword evidence="1" id="KW-1133">Transmembrane helix</keyword>
<reference evidence="3" key="1">
    <citation type="journal article" date="2006" name="PLoS Biol.">
        <title>Macronuclear genome sequence of the ciliate Tetrahymena thermophila, a model eukaryote.</title>
        <authorList>
            <person name="Eisen J.A."/>
            <person name="Coyne R.S."/>
            <person name="Wu M."/>
            <person name="Wu D."/>
            <person name="Thiagarajan M."/>
            <person name="Wortman J.R."/>
            <person name="Badger J.H."/>
            <person name="Ren Q."/>
            <person name="Amedeo P."/>
            <person name="Jones K.M."/>
            <person name="Tallon L.J."/>
            <person name="Delcher A.L."/>
            <person name="Salzberg S.L."/>
            <person name="Silva J.C."/>
            <person name="Haas B.J."/>
            <person name="Majoros W.H."/>
            <person name="Farzad M."/>
            <person name="Carlton J.M."/>
            <person name="Smith R.K. Jr."/>
            <person name="Garg J."/>
            <person name="Pearlman R.E."/>
            <person name="Karrer K.M."/>
            <person name="Sun L."/>
            <person name="Manning G."/>
            <person name="Elde N.C."/>
            <person name="Turkewitz A.P."/>
            <person name="Asai D.J."/>
            <person name="Wilkes D.E."/>
            <person name="Wang Y."/>
            <person name="Cai H."/>
            <person name="Collins K."/>
            <person name="Stewart B.A."/>
            <person name="Lee S.R."/>
            <person name="Wilamowska K."/>
            <person name="Weinberg Z."/>
            <person name="Ruzzo W.L."/>
            <person name="Wloga D."/>
            <person name="Gaertig J."/>
            <person name="Frankel J."/>
            <person name="Tsao C.-C."/>
            <person name="Gorovsky M.A."/>
            <person name="Keeling P.J."/>
            <person name="Waller R.F."/>
            <person name="Patron N.J."/>
            <person name="Cherry J.M."/>
            <person name="Stover N.A."/>
            <person name="Krieger C.J."/>
            <person name="del Toro C."/>
            <person name="Ryder H.F."/>
            <person name="Williamson S.C."/>
            <person name="Barbeau R.A."/>
            <person name="Hamilton E.P."/>
            <person name="Orias E."/>
        </authorList>
    </citation>
    <scope>NUCLEOTIDE SEQUENCE [LARGE SCALE GENOMIC DNA]</scope>
    <source>
        <strain evidence="3">SB210</strain>
    </source>
</reference>
<accession>W7XLB7</accession>
<dbReference type="Proteomes" id="UP000009168">
    <property type="component" value="Unassembled WGS sequence"/>
</dbReference>
<keyword evidence="1" id="KW-0472">Membrane</keyword>
<dbReference type="RefSeq" id="XP_012651447.1">
    <property type="nucleotide sequence ID" value="XM_012795993.1"/>
</dbReference>
<dbReference type="KEGG" id="tet:TTHERM_000372547"/>
<name>W7XLB7_TETTS</name>
<dbReference type="InParanoid" id="W7XLB7"/>
<dbReference type="PANTHER" id="PTHR11319:SF35">
    <property type="entry name" value="OUTER MEMBRANE PROTEIN PMPC-RELATED"/>
    <property type="match status" value="1"/>
</dbReference>
<dbReference type="OrthoDB" id="338325at2759"/>
<evidence type="ECO:0000256" key="1">
    <source>
        <dbReference type="SAM" id="Phobius"/>
    </source>
</evidence>
<sequence>MIVLNMFLIPIVSQQFVIGSVEKCYFIDTNFFMIVKLFDKNAVYQYISGFLDLQSRQFTIGGANLMIQDIATIYRTILPDNSIQYTCILVNSIYYTSYTLKIYINVTKKQLLFDTFTYSPGQNLVASYGDAQNNIVIVGSITGQVRVKTINTDKTPYKMYLSQSQNDNIQLIQHSFKIGLIFIGTSYQIKCFSIHTDEIIEIISFKTLQNPPQQPAIQNLIISNNLKILISYIQTELILKNYNNNQLYSAQIINNSRIFLTIVNGVFIDEIQQQIYIYGSDIVITDIYLNKIQKLTSLASTQQYNQCIFTITAAYCSMNRQYLHIFEIKPIFAILSIIIIQPQLVGFSFILDQSYQQIIVYNQLIDIYNIYGVYIQTINVVTSKIIAIQEAGQCTMILTKSNGYIFQRGSFQSLGNIQPSGGSIVGAYYIESINQIAYYTDEIKFGQVLFYNLNNYQSAGSISNIYTADGIGRAIQVSFDYDSIMLNYIDNFGNFQNVIFSTSKTTDNQIVITDILNGIVSPPQGYILDFDQNSVYVYGNDSVFKLNYNIMTRPLQVIIQQQQNLQFVVPQSINGVSQKILYLVDYYNNLLSYYQYEVFFQTRFDDEIIDILTYQASNNQMFLACFLKYILVFKNTTNFSPTNSYLKITKYQYRKILLNSQGRIIFNTLINEIVDFDFLNNQQIGYLKLDVSDLIVCTLQVNNLNLEIWYFFMGTQLGNIVQYDIYNKQMQIITFESNPVISFISITQDQMNIAIVMQSGNIFEINSQSLQLNTNQNIQKNKQQQSSDRGNQNIKVYFLYMDFQSNRYFINLQFEKSLGIYNLIDHSFIKYISFPDDEYKKIIQNSSFLILASSAQINVYDNNLNYINRLRRYSRKDRISDIQLIDTNKIIIVFTTRIETAFIDINLMIVESVDQVQLTNPRLIISEIIQSEKVIHLLGISQTNIFEKKISLGIFISQTTTNLLNQNYCESSLQFTDNSSIFNQFDYIMSTSITNMNFILSILVGSQLRSMQFLQNSSVQVIIRPIDVVNNYLFINSQTFQQLPFNVNLDNFSFEFSQENVGINFHSLTQNVTFQDINITDQNIPSQTSLNFEQLEVVLIQNLLIQNINFTIQQQTLTNQNQSIAQSFLSFDQCQYIYISQLNIINVNIFNLQQLIVSISNSNQVFIENVNIQSSQIQGNLFLFQQIQNITMTNISIKNCSTFQINKRNLGQNYDDSQLLINKNYILTFIGILSLQINGYISQDNKEIYQIYTNREYQQPQGVLTLSTDLFNLTNVTLSQNNFPISFNDNQQNFLIYLQNTMIFIDQMNFNNNQGNCYFYTSSYVTIKNSLFTKNFGVQGASIFLNSILNSAQIINSKFTLNDAKYSGGAIMASDVKYIVIDKQSYITQNRALIGGGIRITKSNFLQNTQNKTAESIECTFLQNSAQIYGNDIGRYPSIVQVYIKRDNKLILLDQQPIQTQKNGNTIHINELQSGGIIPLYIKLFDDEKNVFSLDTEQYLNDQYSQQTKDELSQYFIEIIQTETNTLADIKGEPLLTVKQFDKDINCFQYQTLSISYLPSQVSNSIAIKLTISNQYSPLIIPLSLSFRECIRGEVPLNSSAIITCQECQNGMYSLVVPNSNLSDPNNYIQCKKCPQSALKCSKDQIILESGYWRINNYSDVIVGCNPDYPSICNEADDQSRNGCEKGYIGPLCETCDISGIIWDGDRYTSSFSNFQCNKCSDQSYQTFFLGLSFFILLIYLLFSIIVFMDSYIYNSICCYLRIIRILPMSKSSIKDESTFFIKALVNYLQLSSALFKFQITFLPQVFAVIPSLAGQPVTKIIISSSCIYPLRDIKLYGEEKIRAVLQAVLPFVFLAIIYIVLLVFRACKKFDVGKYHNHFMLNFLFIFFSPDCIRFFTESLSCRKIGDYKYTTINLTLLCDDSGFESFKYYFILPMLLLWLLFPILIFYQLNKNHLKKHNLHFCTTKYKYAYFYLEFKKERSYWEFIRIYYKILIVITVTLLQELQVLMYLLCIVFVFVYMYLVQKQEPFYSKILLKLEEISSFILIFNVVFSQLNNQYPSIVFQICLAIAHYGFIIFLMLIILKYKIQTTNSCFTSLINSIIKCISPKIFNNASNHKAKDLKVYFLWKKIYKNLLIIREKNAASQIKQIESIQQYKHTNTNKSFGTRKMPENQKLTGHSLFVNSKVEDSSIIEYNKPEIQKNQQKSIIKHNILNNSEGLSPNNSSYRFKLESPTSKFKFLNQNSYVDQSDYVSNKDLSVNTMKKVNLKSFDIIQSPPLSPELFAEDKLSEDKNQIQVYQSKQLEDLKLITSLNLKQTKLKSTQYEVQ</sequence>